<gene>
    <name evidence="1" type="ORF">SPELUC_LOCUS17759</name>
</gene>
<name>A0ACA9RJU1_9GLOM</name>
<accession>A0ACA9RJU1</accession>
<keyword evidence="2" id="KW-1185">Reference proteome</keyword>
<proteinExistence type="predicted"/>
<evidence type="ECO:0000313" key="1">
    <source>
        <dbReference type="EMBL" id="CAG8797443.1"/>
    </source>
</evidence>
<reference evidence="1" key="1">
    <citation type="submission" date="2021-06" db="EMBL/GenBank/DDBJ databases">
        <authorList>
            <person name="Kallberg Y."/>
            <person name="Tangrot J."/>
            <person name="Rosling A."/>
        </authorList>
    </citation>
    <scope>NUCLEOTIDE SEQUENCE</scope>
    <source>
        <strain evidence="1">28 12/20/2015</strain>
    </source>
</reference>
<comment type="caution">
    <text evidence="1">The sequence shown here is derived from an EMBL/GenBank/DDBJ whole genome shotgun (WGS) entry which is preliminary data.</text>
</comment>
<feature type="non-terminal residue" evidence="1">
    <location>
        <position position="1"/>
    </location>
</feature>
<evidence type="ECO:0000313" key="2">
    <source>
        <dbReference type="Proteomes" id="UP000789366"/>
    </source>
</evidence>
<sequence length="90" mass="10952">MNDRELETPEKVINLLTKREIDYNRPTFRKLMCNGFRYVKDLAEFLGLPDAIDYYYLKQIRFMNDLFHSAMIPLIDIMKNRPDIYKKWSI</sequence>
<feature type="non-terminal residue" evidence="1">
    <location>
        <position position="90"/>
    </location>
</feature>
<dbReference type="Proteomes" id="UP000789366">
    <property type="component" value="Unassembled WGS sequence"/>
</dbReference>
<protein>
    <submittedName>
        <fullName evidence="1">7991_t:CDS:1</fullName>
    </submittedName>
</protein>
<dbReference type="EMBL" id="CAJVPW010075843">
    <property type="protein sequence ID" value="CAG8797443.1"/>
    <property type="molecule type" value="Genomic_DNA"/>
</dbReference>
<organism evidence="1 2">
    <name type="scientific">Cetraspora pellucida</name>
    <dbReference type="NCBI Taxonomy" id="1433469"/>
    <lineage>
        <taxon>Eukaryota</taxon>
        <taxon>Fungi</taxon>
        <taxon>Fungi incertae sedis</taxon>
        <taxon>Mucoromycota</taxon>
        <taxon>Glomeromycotina</taxon>
        <taxon>Glomeromycetes</taxon>
        <taxon>Diversisporales</taxon>
        <taxon>Gigasporaceae</taxon>
        <taxon>Cetraspora</taxon>
    </lineage>
</organism>